<dbReference type="OrthoDB" id="4191831at2759"/>
<dbReference type="Pfam" id="PF12937">
    <property type="entry name" value="F-box-like"/>
    <property type="match status" value="1"/>
</dbReference>
<protein>
    <recommendedName>
        <fullName evidence="1">F-box domain-containing protein</fullName>
    </recommendedName>
</protein>
<organism evidence="2 3">
    <name type="scientific">Coccidioides immitis RMSCC 2394</name>
    <dbReference type="NCBI Taxonomy" id="404692"/>
    <lineage>
        <taxon>Eukaryota</taxon>
        <taxon>Fungi</taxon>
        <taxon>Dikarya</taxon>
        <taxon>Ascomycota</taxon>
        <taxon>Pezizomycotina</taxon>
        <taxon>Eurotiomycetes</taxon>
        <taxon>Eurotiomycetidae</taxon>
        <taxon>Onygenales</taxon>
        <taxon>Onygenaceae</taxon>
        <taxon>Coccidioides</taxon>
    </lineage>
</organism>
<dbReference type="CDD" id="cd09917">
    <property type="entry name" value="F-box_SF"/>
    <property type="match status" value="1"/>
</dbReference>
<evidence type="ECO:0000313" key="2">
    <source>
        <dbReference type="EMBL" id="KMP02975.1"/>
    </source>
</evidence>
<evidence type="ECO:0000313" key="3">
    <source>
        <dbReference type="Proteomes" id="UP000054565"/>
    </source>
</evidence>
<dbReference type="Proteomes" id="UP000054565">
    <property type="component" value="Unassembled WGS sequence"/>
</dbReference>
<reference evidence="3" key="1">
    <citation type="journal article" date="2010" name="Genome Res.">
        <title>Population genomic sequencing of Coccidioides fungi reveals recent hybridization and transposon control.</title>
        <authorList>
            <person name="Neafsey D.E."/>
            <person name="Barker B.M."/>
            <person name="Sharpton T.J."/>
            <person name="Stajich J.E."/>
            <person name="Park D.J."/>
            <person name="Whiston E."/>
            <person name="Hung C.-Y."/>
            <person name="McMahan C."/>
            <person name="White J."/>
            <person name="Sykes S."/>
            <person name="Heiman D."/>
            <person name="Young S."/>
            <person name="Zeng Q."/>
            <person name="Abouelleil A."/>
            <person name="Aftuck L."/>
            <person name="Bessette D."/>
            <person name="Brown A."/>
            <person name="FitzGerald M."/>
            <person name="Lui A."/>
            <person name="Macdonald J.P."/>
            <person name="Priest M."/>
            <person name="Orbach M.J."/>
            <person name="Galgiani J.N."/>
            <person name="Kirkland T.N."/>
            <person name="Cole G.T."/>
            <person name="Birren B.W."/>
            <person name="Henn M.R."/>
            <person name="Taylor J.W."/>
            <person name="Rounsley S.D."/>
        </authorList>
    </citation>
    <scope>NUCLEOTIDE SEQUENCE [LARGE SCALE GENOMIC DNA]</scope>
    <source>
        <strain evidence="3">RMSCC 2394</strain>
    </source>
</reference>
<feature type="domain" description="F-box" evidence="1">
    <location>
        <begin position="1"/>
        <end position="46"/>
    </location>
</feature>
<name>A0A0J6Y5F7_COCIT</name>
<accession>A0A0J6Y5F7</accession>
<dbReference type="InterPro" id="IPR036047">
    <property type="entry name" value="F-box-like_dom_sf"/>
</dbReference>
<dbReference type="PROSITE" id="PS50181">
    <property type="entry name" value="FBOX"/>
    <property type="match status" value="1"/>
</dbReference>
<dbReference type="SUPFAM" id="SSF81383">
    <property type="entry name" value="F-box domain"/>
    <property type="match status" value="1"/>
</dbReference>
<gene>
    <name evidence="2" type="ORF">CIRG_02667</name>
</gene>
<sequence>MPFPNIPVDLFECILDHLTPSDLVALTQVSKLFNAFIVPRLYFHTVLKIDSLDHKSVKEDQPNYEVWLEALRGLVSNSQKQCESVHKLTICGEYAFGENKSKHGIDRTIVSSRSQNIQGAVSSLVNFLLEMALPKMTQLIDIEWLSGFRPSNRIFEELSLCPLRSLSFNAGLMVNYHVQENMFRYASLNLQRLDWDGIESLRLFNLNDLESIGFIARLIRHAGGQLKDLQFHFSLPFPRDKEQDIPPLDATAWLLGELGQAPQPRQLQALGIYESGKVDLTFLFHIFDVSVLEHFTFMPHWGDFSETSGVWSELHKRGVKLKSVMADHQGEGMEAYFSSFEGLRELFLQYVETNLAVSPLCARHWSTLRTIFLPHNQHAMEDLGAIIQNCTGLKELGMMLYTSSIHTIYKLFEQSRLQSVFFYISSPDPNPNRPVHNAEIMSPKNFIKRFVEYFAGSPRRQRPQNFSTFYHGLKRISYHDSLWVMTPTSEVFIEGSTYDYIARGNHPKRVKIHDTGMIATVREVNQFVLNEFREKGVRLLPVRVQWSKYRGDKTVERLIDYLITKHPERTAHPYAQANRFVEPRLRY</sequence>
<proteinExistence type="predicted"/>
<dbReference type="SMART" id="SM00256">
    <property type="entry name" value="FBOX"/>
    <property type="match status" value="1"/>
</dbReference>
<dbReference type="InterPro" id="IPR001810">
    <property type="entry name" value="F-box_dom"/>
</dbReference>
<dbReference type="EMBL" id="DS028094">
    <property type="protein sequence ID" value="KMP02975.1"/>
    <property type="molecule type" value="Genomic_DNA"/>
</dbReference>
<dbReference type="AlphaFoldDB" id="A0A0J6Y5F7"/>
<evidence type="ECO:0000259" key="1">
    <source>
        <dbReference type="PROSITE" id="PS50181"/>
    </source>
</evidence>